<reference evidence="2 3" key="1">
    <citation type="submission" date="2020-08" db="EMBL/GenBank/DDBJ databases">
        <title>Genome public.</title>
        <authorList>
            <person name="Liu C."/>
            <person name="Sun Q."/>
        </authorList>
    </citation>
    <scope>NUCLEOTIDE SEQUENCE [LARGE SCALE GENOMIC DNA]</scope>
    <source>
        <strain evidence="2 3">BX2</strain>
    </source>
</reference>
<dbReference type="Gene3D" id="3.30.379.10">
    <property type="entry name" value="Chitobiase/beta-hexosaminidase domain 2-like"/>
    <property type="match status" value="1"/>
</dbReference>
<comment type="caution">
    <text evidence="2">The sequence shown here is derived from an EMBL/GenBank/DDBJ whole genome shotgun (WGS) entry which is preliminary data.</text>
</comment>
<keyword evidence="3" id="KW-1185">Reference proteome</keyword>
<evidence type="ECO:0000256" key="1">
    <source>
        <dbReference type="ARBA" id="ARBA00022801"/>
    </source>
</evidence>
<evidence type="ECO:0000313" key="3">
    <source>
        <dbReference type="Proteomes" id="UP000644010"/>
    </source>
</evidence>
<accession>A0ABR7DZ65</accession>
<dbReference type="EMBL" id="JACOOI010000006">
    <property type="protein sequence ID" value="MBC5642776.1"/>
    <property type="molecule type" value="Genomic_DNA"/>
</dbReference>
<keyword evidence="1" id="KW-0378">Hydrolase</keyword>
<dbReference type="SUPFAM" id="SSF55545">
    <property type="entry name" value="beta-N-acetylhexosaminidase-like domain"/>
    <property type="match status" value="1"/>
</dbReference>
<evidence type="ECO:0000313" key="2">
    <source>
        <dbReference type="EMBL" id="MBC5642776.1"/>
    </source>
</evidence>
<gene>
    <name evidence="2" type="ORF">H8S77_07740</name>
</gene>
<protein>
    <recommendedName>
        <fullName evidence="4">DUF4838 domain-containing protein</fullName>
    </recommendedName>
</protein>
<dbReference type="RefSeq" id="WP_186958930.1">
    <property type="nucleotide sequence ID" value="NZ_JACOOI010000006.1"/>
</dbReference>
<dbReference type="Proteomes" id="UP000644010">
    <property type="component" value="Unassembled WGS sequence"/>
</dbReference>
<sequence>MKSRIFLFSLYCFFFFIGTLKATEDVFVYYTKNGEPVEVKAAEELCRYLTDIYPQRRFLTTDQLSNSPKIVVGSYDQLRENFNLSNVVKPLDGGFIVTSVKGNDSVKKFIIGSDPRSTLDGVYALLEKLGYGFYLTHETKPLKKEKLDYAGWDCQDNPLVEDRIVFNWHNFLSGCTGWNYSDWQSWIEQSSKMRYNSIMVHAYANNPMFRFEMNGIKKPVGYMNTSSSGRDWGGQHVNDVRLLPEGDIFDGPVFGADVAKVPDEQRVDATIQLMQNVFRDAKKNGMKVIFALDCDTKAASPQEIVLSLPERARFKAKDAWLVNPEEPEGYSYYKKLVSDLITLYPEIDKLALWVRGEENSSWRTLTPANMPKRWGREYEEFLRNEGRVTNDVRTSSAFALAKMVKAYQKALKELGRGDVEVMLGTWHWKFVNVANYTMPKDVTFIPLDYSYVLNQPFTQHQLSLIGDRRKLIPIVWAHHDDHRYIGRSYRPYASFFDVLKTKNASGFGIIHWTNSPHDLFFKNLCRQIWKDSRNESLETTIKSFVRNEWKADNFALNEYFYKWSTEAPMFGRETGASFLGHNEFNLITKEFGSCDDIIEKAKERLALLESVDKKVTSQNPSLFEYTKDMERFYIEIFKNQKHFNRAYELLKQHKTLEAGKEMLQTEPEKVIESYAKAIKNGPKTIGEKAIVFSMGTRYYPHFFDLKQQAGTIPVNFRFGRTKHDELAQGAGYLTWFIDDKKDLWRVLGKKEIGENVRESENHISFDKAIELNLISIFNHTLPSGEYEILISTLSSENLVPLDIFHITGQDIKTKLEYISEVVNGKNQIRFKVNLQDEKSRLELLPKKEMKMEQMSIVKIN</sequence>
<organism evidence="2 3">
    <name type="scientific">Parabacteroides segnis</name>
    <dbReference type="NCBI Taxonomy" id="2763058"/>
    <lineage>
        <taxon>Bacteria</taxon>
        <taxon>Pseudomonadati</taxon>
        <taxon>Bacteroidota</taxon>
        <taxon>Bacteroidia</taxon>
        <taxon>Bacteroidales</taxon>
        <taxon>Tannerellaceae</taxon>
        <taxon>Parabacteroides</taxon>
    </lineage>
</organism>
<dbReference type="InterPro" id="IPR029018">
    <property type="entry name" value="Hex-like_dom2"/>
</dbReference>
<evidence type="ECO:0008006" key="4">
    <source>
        <dbReference type="Google" id="ProtNLM"/>
    </source>
</evidence>
<name>A0ABR7DZ65_9BACT</name>
<proteinExistence type="predicted"/>